<keyword evidence="1" id="KW-0560">Oxidoreductase</keyword>
<dbReference type="NCBIfam" id="TIGR02753">
    <property type="entry name" value="sodN"/>
    <property type="match status" value="1"/>
</dbReference>
<accession>A0A563VK78</accession>
<dbReference type="EC" id="1.15.1.1" evidence="1"/>
<gene>
    <name evidence="1" type="primary">sodN</name>
    <name evidence="1" type="ORF">H1P_1220003</name>
</gene>
<evidence type="ECO:0000313" key="2">
    <source>
        <dbReference type="Proteomes" id="UP000320055"/>
    </source>
</evidence>
<dbReference type="SUPFAM" id="SSF109770">
    <property type="entry name" value="Nickel-containing superoxide dismutase, NiSOD"/>
    <property type="match status" value="1"/>
</dbReference>
<dbReference type="Proteomes" id="UP000320055">
    <property type="component" value="Unassembled WGS sequence"/>
</dbReference>
<reference evidence="1 2" key="1">
    <citation type="submission" date="2019-01" db="EMBL/GenBank/DDBJ databases">
        <authorList>
            <person name="Brito A."/>
        </authorList>
    </citation>
    <scope>NUCLEOTIDE SEQUENCE [LARGE SCALE GENOMIC DNA]</scope>
    <source>
        <strain evidence="1">1</strain>
    </source>
</reference>
<dbReference type="OrthoDB" id="9790847at2"/>
<organism evidence="1 2">
    <name type="scientific">Hyella patelloides LEGE 07179</name>
    <dbReference type="NCBI Taxonomy" id="945734"/>
    <lineage>
        <taxon>Bacteria</taxon>
        <taxon>Bacillati</taxon>
        <taxon>Cyanobacteriota</taxon>
        <taxon>Cyanophyceae</taxon>
        <taxon>Pleurocapsales</taxon>
        <taxon>Hyellaceae</taxon>
        <taxon>Hyella</taxon>
    </lineage>
</organism>
<sequence>MLKQAITKIKNWFPAPKVSAHCDGPCGVYDPAAARITAEAVVSMTKKIMALEAPNPSDKAANIAYQNTLSRYIAIKEEQAQKTKDDLLILWTDYFKPVHLEKYPDLHDTFWKAAKLCSACKVEVSEEHANELMDAVQKIHQMFWATKDKDVTFYKAS</sequence>
<dbReference type="GO" id="GO:0016151">
    <property type="term" value="F:nickel cation binding"/>
    <property type="evidence" value="ECO:0007669"/>
    <property type="project" value="InterPro"/>
</dbReference>
<dbReference type="RefSeq" id="WP_144869597.1">
    <property type="nucleotide sequence ID" value="NZ_LR213875.1"/>
</dbReference>
<dbReference type="Gene3D" id="1.20.120.400">
    <property type="entry name" value="Nickel-containing superoxide dismutase"/>
    <property type="match status" value="1"/>
</dbReference>
<dbReference type="InterPro" id="IPR036502">
    <property type="entry name" value="NiSOD_sf"/>
</dbReference>
<dbReference type="EMBL" id="CAACVJ010000027">
    <property type="protein sequence ID" value="VEP11834.1"/>
    <property type="molecule type" value="Genomic_DNA"/>
</dbReference>
<keyword evidence="2" id="KW-1185">Reference proteome</keyword>
<evidence type="ECO:0000313" key="1">
    <source>
        <dbReference type="EMBL" id="VEP11834.1"/>
    </source>
</evidence>
<dbReference type="GO" id="GO:0004784">
    <property type="term" value="F:superoxide dismutase activity"/>
    <property type="evidence" value="ECO:0007669"/>
    <property type="project" value="UniProtKB-EC"/>
</dbReference>
<proteinExistence type="predicted"/>
<dbReference type="Pfam" id="PF09055">
    <property type="entry name" value="Sod_Ni"/>
    <property type="match status" value="1"/>
</dbReference>
<protein>
    <submittedName>
        <fullName evidence="1">Superoxide dismutase (Ni)</fullName>
        <ecNumber evidence="1">1.15.1.1</ecNumber>
    </submittedName>
</protein>
<name>A0A563VK78_9CYAN</name>
<dbReference type="AlphaFoldDB" id="A0A563VK78"/>
<dbReference type="InterPro" id="IPR014123">
    <property type="entry name" value="Superoxide_dismutase_Ni-type"/>
</dbReference>